<evidence type="ECO:0000313" key="2">
    <source>
        <dbReference type="Proteomes" id="UP001056120"/>
    </source>
</evidence>
<proteinExistence type="predicted"/>
<reference evidence="1 2" key="2">
    <citation type="journal article" date="2022" name="Mol. Ecol. Resour.">
        <title>The genomes of chicory, endive, great burdock and yacon provide insights into Asteraceae paleo-polyploidization history and plant inulin production.</title>
        <authorList>
            <person name="Fan W."/>
            <person name="Wang S."/>
            <person name="Wang H."/>
            <person name="Wang A."/>
            <person name="Jiang F."/>
            <person name="Liu H."/>
            <person name="Zhao H."/>
            <person name="Xu D."/>
            <person name="Zhang Y."/>
        </authorList>
    </citation>
    <scope>NUCLEOTIDE SEQUENCE [LARGE SCALE GENOMIC DNA]</scope>
    <source>
        <strain evidence="2">cv. Yunnan</strain>
        <tissue evidence="1">Leaves</tissue>
    </source>
</reference>
<sequence length="98" mass="11177">MQRSEASFFRKILLATNQTLHPQIRWIELWHLLGGVLIGTANGGLKVWNVDAKSCIFKCPLWFPLFSNKIHCVEPLLLLELTQTATYKTRGNRLLVTG</sequence>
<dbReference type="Proteomes" id="UP001056120">
    <property type="component" value="Linkage Group LG22"/>
</dbReference>
<name>A0ACB9BY01_9ASTR</name>
<dbReference type="EMBL" id="CM042039">
    <property type="protein sequence ID" value="KAI3726884.1"/>
    <property type="molecule type" value="Genomic_DNA"/>
</dbReference>
<comment type="caution">
    <text evidence="1">The sequence shown here is derived from an EMBL/GenBank/DDBJ whole genome shotgun (WGS) entry which is preliminary data.</text>
</comment>
<keyword evidence="2" id="KW-1185">Reference proteome</keyword>
<evidence type="ECO:0000313" key="1">
    <source>
        <dbReference type="EMBL" id="KAI3726884.1"/>
    </source>
</evidence>
<gene>
    <name evidence="1" type="ORF">L1987_66690</name>
</gene>
<organism evidence="1 2">
    <name type="scientific">Smallanthus sonchifolius</name>
    <dbReference type="NCBI Taxonomy" id="185202"/>
    <lineage>
        <taxon>Eukaryota</taxon>
        <taxon>Viridiplantae</taxon>
        <taxon>Streptophyta</taxon>
        <taxon>Embryophyta</taxon>
        <taxon>Tracheophyta</taxon>
        <taxon>Spermatophyta</taxon>
        <taxon>Magnoliopsida</taxon>
        <taxon>eudicotyledons</taxon>
        <taxon>Gunneridae</taxon>
        <taxon>Pentapetalae</taxon>
        <taxon>asterids</taxon>
        <taxon>campanulids</taxon>
        <taxon>Asterales</taxon>
        <taxon>Asteraceae</taxon>
        <taxon>Asteroideae</taxon>
        <taxon>Heliantheae alliance</taxon>
        <taxon>Millerieae</taxon>
        <taxon>Smallanthus</taxon>
    </lineage>
</organism>
<reference evidence="2" key="1">
    <citation type="journal article" date="2022" name="Mol. Ecol. Resour.">
        <title>The genomes of chicory, endive, great burdock and yacon provide insights into Asteraceae palaeo-polyploidization history and plant inulin production.</title>
        <authorList>
            <person name="Fan W."/>
            <person name="Wang S."/>
            <person name="Wang H."/>
            <person name="Wang A."/>
            <person name="Jiang F."/>
            <person name="Liu H."/>
            <person name="Zhao H."/>
            <person name="Xu D."/>
            <person name="Zhang Y."/>
        </authorList>
    </citation>
    <scope>NUCLEOTIDE SEQUENCE [LARGE SCALE GENOMIC DNA]</scope>
    <source>
        <strain evidence="2">cv. Yunnan</strain>
    </source>
</reference>
<accession>A0ACB9BY01</accession>
<protein>
    <submittedName>
        <fullName evidence="1">Uncharacterized protein</fullName>
    </submittedName>
</protein>